<dbReference type="RefSeq" id="WP_011127663.1">
    <property type="nucleotide sequence ID" value="NC_005070.1"/>
</dbReference>
<dbReference type="PANTHER" id="PTHR33154:SF18">
    <property type="entry name" value="ARSENICAL RESISTANCE OPERON REPRESSOR"/>
    <property type="match status" value="1"/>
</dbReference>
<evidence type="ECO:0000256" key="3">
    <source>
        <dbReference type="ARBA" id="ARBA00023163"/>
    </source>
</evidence>
<dbReference type="InterPro" id="IPR001845">
    <property type="entry name" value="HTH_ArsR_DNA-bd_dom"/>
</dbReference>
<dbReference type="InterPro" id="IPR036388">
    <property type="entry name" value="WH-like_DNA-bd_sf"/>
</dbReference>
<dbReference type="KEGG" id="syw:SYNW0798"/>
<dbReference type="STRING" id="84588.SYNW0798"/>
<keyword evidence="6" id="KW-1185">Reference proteome</keyword>
<dbReference type="SMART" id="SM00418">
    <property type="entry name" value="HTH_ARSR"/>
    <property type="match status" value="1"/>
</dbReference>
<dbReference type="Gene3D" id="1.10.10.10">
    <property type="entry name" value="Winged helix-like DNA-binding domain superfamily/Winged helix DNA-binding domain"/>
    <property type="match status" value="1"/>
</dbReference>
<dbReference type="Proteomes" id="UP000001422">
    <property type="component" value="Chromosome"/>
</dbReference>
<dbReference type="InterPro" id="IPR036390">
    <property type="entry name" value="WH_DNA-bd_sf"/>
</dbReference>
<accession>Q7U826</accession>
<dbReference type="Pfam" id="PF01022">
    <property type="entry name" value="HTH_5"/>
    <property type="match status" value="1"/>
</dbReference>
<name>Q7U826_PARMW</name>
<keyword evidence="1" id="KW-0805">Transcription regulation</keyword>
<reference evidence="5 6" key="1">
    <citation type="journal article" date="2003" name="Nature">
        <title>The genome of a motile marine Synechococcus.</title>
        <authorList>
            <person name="Palenik B."/>
            <person name="Brahamsha B."/>
            <person name="Larimer F."/>
            <person name="Land M."/>
            <person name="Hauser L."/>
            <person name="Chain P."/>
            <person name="Lamerdin J."/>
            <person name="Regala W."/>
            <person name="Allen E.A."/>
            <person name="McCarren J."/>
            <person name="Paulsen I."/>
            <person name="Dufresne A."/>
            <person name="Partensky F."/>
            <person name="Webb E."/>
            <person name="Waterbury J."/>
        </authorList>
    </citation>
    <scope>NUCLEOTIDE SEQUENCE [LARGE SCALE GENOMIC DNA]</scope>
    <source>
        <strain evidence="5 6">WH8102</strain>
    </source>
</reference>
<dbReference type="EMBL" id="BX569691">
    <property type="protein sequence ID" value="CAE07313.1"/>
    <property type="molecule type" value="Genomic_DNA"/>
</dbReference>
<evidence type="ECO:0000259" key="4">
    <source>
        <dbReference type="PROSITE" id="PS50987"/>
    </source>
</evidence>
<dbReference type="GO" id="GO:0003700">
    <property type="term" value="F:DNA-binding transcription factor activity"/>
    <property type="evidence" value="ECO:0007669"/>
    <property type="project" value="InterPro"/>
</dbReference>
<dbReference type="NCBIfam" id="NF033788">
    <property type="entry name" value="HTH_metalloreg"/>
    <property type="match status" value="1"/>
</dbReference>
<dbReference type="HOGENOM" id="CLU_097806_3_2_3"/>
<protein>
    <submittedName>
        <fullName evidence="5">Transcriptional regulator, ArsR family</fullName>
    </submittedName>
</protein>
<dbReference type="PROSITE" id="PS50987">
    <property type="entry name" value="HTH_ARSR_2"/>
    <property type="match status" value="1"/>
</dbReference>
<dbReference type="CDD" id="cd00090">
    <property type="entry name" value="HTH_ARSR"/>
    <property type="match status" value="1"/>
</dbReference>
<dbReference type="eggNOG" id="COG0640">
    <property type="taxonomic scope" value="Bacteria"/>
</dbReference>
<evidence type="ECO:0000256" key="1">
    <source>
        <dbReference type="ARBA" id="ARBA00023015"/>
    </source>
</evidence>
<gene>
    <name evidence="5" type="ordered locus">SYNW0798</name>
</gene>
<dbReference type="AlphaFoldDB" id="Q7U826"/>
<dbReference type="InterPro" id="IPR051081">
    <property type="entry name" value="HTH_MetalResp_TranReg"/>
</dbReference>
<evidence type="ECO:0000313" key="5">
    <source>
        <dbReference type="EMBL" id="CAE07313.1"/>
    </source>
</evidence>
<dbReference type="PRINTS" id="PR00778">
    <property type="entry name" value="HTHARSR"/>
</dbReference>
<dbReference type="InterPro" id="IPR011991">
    <property type="entry name" value="ArsR-like_HTH"/>
</dbReference>
<keyword evidence="2" id="KW-0238">DNA-binding</keyword>
<dbReference type="PANTHER" id="PTHR33154">
    <property type="entry name" value="TRANSCRIPTIONAL REGULATOR, ARSR FAMILY"/>
    <property type="match status" value="1"/>
</dbReference>
<evidence type="ECO:0000256" key="2">
    <source>
        <dbReference type="ARBA" id="ARBA00023125"/>
    </source>
</evidence>
<organism evidence="5 6">
    <name type="scientific">Parasynechococcus marenigrum (strain WH8102)</name>
    <dbReference type="NCBI Taxonomy" id="84588"/>
    <lineage>
        <taxon>Bacteria</taxon>
        <taxon>Bacillati</taxon>
        <taxon>Cyanobacteriota</taxon>
        <taxon>Cyanophyceae</taxon>
        <taxon>Synechococcales</taxon>
        <taxon>Prochlorococcaceae</taxon>
        <taxon>Parasynechococcus</taxon>
        <taxon>Parasynechococcus marenigrum</taxon>
    </lineage>
</organism>
<keyword evidence="3" id="KW-0804">Transcription</keyword>
<evidence type="ECO:0000313" key="6">
    <source>
        <dbReference type="Proteomes" id="UP000001422"/>
    </source>
</evidence>
<proteinExistence type="predicted"/>
<sequence>MQNTLTTEQSRQTLKALADPTRLDVIHALAEGERCVCDLTADLGITQSRLSFHLRVLRDCGLLTDRHSGRWTYYRLQPDALSALEDWLAALRQHCSRSAPLCSD</sequence>
<feature type="domain" description="HTH arsR-type" evidence="4">
    <location>
        <begin position="2"/>
        <end position="99"/>
    </location>
</feature>
<dbReference type="SUPFAM" id="SSF46785">
    <property type="entry name" value="Winged helix' DNA-binding domain"/>
    <property type="match status" value="1"/>
</dbReference>
<dbReference type="GO" id="GO:0003677">
    <property type="term" value="F:DNA binding"/>
    <property type="evidence" value="ECO:0007669"/>
    <property type="project" value="UniProtKB-KW"/>
</dbReference>